<accession>A0A1Y3EQN2</accession>
<evidence type="ECO:0000256" key="1">
    <source>
        <dbReference type="SAM" id="Phobius"/>
    </source>
</evidence>
<evidence type="ECO:0000313" key="2">
    <source>
        <dbReference type="EMBL" id="OUC47070.1"/>
    </source>
</evidence>
<sequence length="150" mass="17077">MLANFSTTADVLCRIPSVKPGSIFLVVASTFETFYKPIVRFLTSRTQLAQHCHRKIIYLPNVKSYRHENEQIFLKFGSIQIIFFANSNTAISLLPPDGCKTRTTICSGFTIIITIMQMQAQVKRVHQFLLIIVCLFISVSTIHQILIKQN</sequence>
<comment type="caution">
    <text evidence="2">The sequence shown here is derived from an EMBL/GenBank/DDBJ whole genome shotgun (WGS) entry which is preliminary data.</text>
</comment>
<feature type="transmembrane region" description="Helical" evidence="1">
    <location>
        <begin position="128"/>
        <end position="147"/>
    </location>
</feature>
<keyword evidence="1" id="KW-0472">Membrane</keyword>
<dbReference type="Proteomes" id="UP000243006">
    <property type="component" value="Unassembled WGS sequence"/>
</dbReference>
<keyword evidence="1" id="KW-1133">Transmembrane helix</keyword>
<proteinExistence type="predicted"/>
<organism evidence="2">
    <name type="scientific">Trichinella nativa</name>
    <dbReference type="NCBI Taxonomy" id="6335"/>
    <lineage>
        <taxon>Eukaryota</taxon>
        <taxon>Metazoa</taxon>
        <taxon>Ecdysozoa</taxon>
        <taxon>Nematoda</taxon>
        <taxon>Enoplea</taxon>
        <taxon>Dorylaimia</taxon>
        <taxon>Trichinellida</taxon>
        <taxon>Trichinellidae</taxon>
        <taxon>Trichinella</taxon>
    </lineage>
</organism>
<keyword evidence="1" id="KW-0812">Transmembrane</keyword>
<dbReference type="EMBL" id="LVZM01005340">
    <property type="protein sequence ID" value="OUC47070.1"/>
    <property type="molecule type" value="Genomic_DNA"/>
</dbReference>
<protein>
    <submittedName>
        <fullName evidence="2">Uncharacterized protein</fullName>
    </submittedName>
</protein>
<dbReference type="AlphaFoldDB" id="A0A1Y3EQN2"/>
<reference evidence="2" key="1">
    <citation type="submission" date="2015-04" db="EMBL/GenBank/DDBJ databases">
        <title>Draft genome of the roundworm Trichinella nativa.</title>
        <authorList>
            <person name="Mitreva M."/>
        </authorList>
    </citation>
    <scope>NUCLEOTIDE SEQUENCE [LARGE SCALE GENOMIC DNA]</scope>
    <source>
        <strain evidence="2">ISS45</strain>
    </source>
</reference>
<gene>
    <name evidence="2" type="ORF">D917_07217</name>
</gene>
<name>A0A1Y3EQN2_9BILA</name>